<organism evidence="1 2">
    <name type="scientific">Corynebacterium kalinowskii</name>
    <dbReference type="NCBI Taxonomy" id="2675216"/>
    <lineage>
        <taxon>Bacteria</taxon>
        <taxon>Bacillati</taxon>
        <taxon>Actinomycetota</taxon>
        <taxon>Actinomycetes</taxon>
        <taxon>Mycobacteriales</taxon>
        <taxon>Corynebacteriaceae</taxon>
        <taxon>Corynebacterium</taxon>
    </lineage>
</organism>
<accession>A0A6B8VHK5</accession>
<sequence>MLDNTPKKATEPYIRNLNHAPLPTESTLKRRKSIPFQLVRFAVSNLRLALMVFGGKH</sequence>
<protein>
    <submittedName>
        <fullName evidence="1">Uncharacterized protein</fullName>
    </submittedName>
</protein>
<dbReference type="AlphaFoldDB" id="A0A6B8VHK5"/>
<dbReference type="EMBL" id="CP046452">
    <property type="protein sequence ID" value="QGU02489.1"/>
    <property type="molecule type" value="Genomic_DNA"/>
</dbReference>
<proteinExistence type="predicted"/>
<dbReference type="Proteomes" id="UP000427071">
    <property type="component" value="Chromosome"/>
</dbReference>
<evidence type="ECO:0000313" key="1">
    <source>
        <dbReference type="EMBL" id="QGU02489.1"/>
    </source>
</evidence>
<gene>
    <name evidence="1" type="ORF">CKALI_08145</name>
</gene>
<keyword evidence="2" id="KW-1185">Reference proteome</keyword>
<dbReference type="RefSeq" id="WP_197079665.1">
    <property type="nucleotide sequence ID" value="NZ_CP046452.1"/>
</dbReference>
<evidence type="ECO:0000313" key="2">
    <source>
        <dbReference type="Proteomes" id="UP000427071"/>
    </source>
</evidence>
<reference evidence="2" key="1">
    <citation type="submission" date="2019-11" db="EMBL/GenBank/DDBJ databases">
        <title>Complete genome sequence of Corynebacterium kalinowskii 1959, a novel Corynebacterium species isolated from soil of a small paddock in Vilsendorf, Germany.</title>
        <authorList>
            <person name="Schaffert L."/>
            <person name="Ruwe M."/>
            <person name="Milse J."/>
            <person name="Hanuschka K."/>
            <person name="Ortseifen V."/>
            <person name="Droste J."/>
            <person name="Brandt D."/>
            <person name="Schlueter L."/>
            <person name="Kutter Y."/>
            <person name="Vinke S."/>
            <person name="Viehoefer P."/>
            <person name="Jacob L."/>
            <person name="Luebke N.-C."/>
            <person name="Schulte-Berndt E."/>
            <person name="Hain C."/>
            <person name="Linder M."/>
            <person name="Schmidt P."/>
            <person name="Wollenschlaeger L."/>
            <person name="Luttermann T."/>
            <person name="Thieme E."/>
            <person name="Hassa J."/>
            <person name="Haak M."/>
            <person name="Wittchen M."/>
            <person name="Mentz A."/>
            <person name="Persicke M."/>
            <person name="Busche T."/>
            <person name="Ruckert C."/>
        </authorList>
    </citation>
    <scope>NUCLEOTIDE SEQUENCE [LARGE SCALE GENOMIC DNA]</scope>
    <source>
        <strain evidence="2">1959</strain>
    </source>
</reference>
<name>A0A6B8VHK5_9CORY</name>
<dbReference type="KEGG" id="ckw:CKALI_08145"/>